<feature type="domain" description="ParB-like N-terminal" evidence="1">
    <location>
        <begin position="7"/>
        <end position="95"/>
    </location>
</feature>
<reference evidence="2 5" key="1">
    <citation type="submission" date="2017-11" db="EMBL/GenBank/DDBJ databases">
        <title>Draft genome sequence of Rhizobiales bacterium SY3-13.</title>
        <authorList>
            <person name="Sun C."/>
        </authorList>
    </citation>
    <scope>NUCLEOTIDE SEQUENCE [LARGE SCALE GENOMIC DNA]</scope>
    <source>
        <strain evidence="2 5">SY3-13</strain>
    </source>
</reference>
<dbReference type="GO" id="GO:0005694">
    <property type="term" value="C:chromosome"/>
    <property type="evidence" value="ECO:0007669"/>
    <property type="project" value="TreeGrafter"/>
</dbReference>
<dbReference type="Pfam" id="PF02195">
    <property type="entry name" value="ParB_N"/>
    <property type="match status" value="1"/>
</dbReference>
<sequence>MTGLVLKRIPVADILVGRRIRPVDRRALGPLKADIEVHGLRNPIEVGQEEGGRWRLVAGLHRLTAVQELGHEEIDVLVCEDDANARRERELMENLCRIELSALERCQFLHQLKCLFQERTHARHGGDRRSDHATNVPRLADWYRSVALRASCSARTVQRQALIGHDLDELAADRLRGTPFEDSQRELESLSRLEPRKQQRVALLLTAEDEAARAASVADALAKVDGETEAPEAKTPTSRMWNLWNRASADERRAFVAELDEDELADAVAARGYRLERI</sequence>
<accession>A0A2M9G0V5</accession>
<evidence type="ECO:0000313" key="2">
    <source>
        <dbReference type="EMBL" id="PJK29304.1"/>
    </source>
</evidence>
<dbReference type="PANTHER" id="PTHR33375:SF1">
    <property type="entry name" value="CHROMOSOME-PARTITIONING PROTEIN PARB-RELATED"/>
    <property type="match status" value="1"/>
</dbReference>
<dbReference type="EMBL" id="PHIG01000025">
    <property type="protein sequence ID" value="PJK30512.1"/>
    <property type="molecule type" value="Genomic_DNA"/>
</dbReference>
<dbReference type="OrthoDB" id="2053844at2"/>
<name>A0A2M9G0V5_9PROT</name>
<gene>
    <name evidence="4" type="ORF">CVT23_05030</name>
    <name evidence="3" type="ORF">CVT23_06080</name>
    <name evidence="2" type="ORF">CVT23_11920</name>
</gene>
<organism evidence="2 5">
    <name type="scientific">Minwuia thermotolerans</name>
    <dbReference type="NCBI Taxonomy" id="2056226"/>
    <lineage>
        <taxon>Bacteria</taxon>
        <taxon>Pseudomonadati</taxon>
        <taxon>Pseudomonadota</taxon>
        <taxon>Alphaproteobacteria</taxon>
        <taxon>Minwuiales</taxon>
        <taxon>Minwuiaceae</taxon>
        <taxon>Minwuia</taxon>
    </lineage>
</organism>
<dbReference type="Proteomes" id="UP000229498">
    <property type="component" value="Unassembled WGS sequence"/>
</dbReference>
<evidence type="ECO:0000313" key="4">
    <source>
        <dbReference type="EMBL" id="PJK30735.1"/>
    </source>
</evidence>
<dbReference type="AlphaFoldDB" id="A0A2M9G0V5"/>
<dbReference type="InterPro" id="IPR003115">
    <property type="entry name" value="ParB_N"/>
</dbReference>
<keyword evidence="5" id="KW-1185">Reference proteome</keyword>
<dbReference type="SUPFAM" id="SSF110849">
    <property type="entry name" value="ParB/Sulfiredoxin"/>
    <property type="match status" value="1"/>
</dbReference>
<comment type="caution">
    <text evidence="2">The sequence shown here is derived from an EMBL/GenBank/DDBJ whole genome shotgun (WGS) entry which is preliminary data.</text>
</comment>
<dbReference type="PANTHER" id="PTHR33375">
    <property type="entry name" value="CHROMOSOME-PARTITIONING PROTEIN PARB-RELATED"/>
    <property type="match status" value="1"/>
</dbReference>
<dbReference type="EMBL" id="PHIG01000033">
    <property type="protein sequence ID" value="PJK29304.1"/>
    <property type="molecule type" value="Genomic_DNA"/>
</dbReference>
<dbReference type="InterPro" id="IPR036086">
    <property type="entry name" value="ParB/Sulfiredoxin_sf"/>
</dbReference>
<dbReference type="EMBL" id="PHIG01000018">
    <property type="protein sequence ID" value="PJK30735.1"/>
    <property type="molecule type" value="Genomic_DNA"/>
</dbReference>
<dbReference type="SMART" id="SM00470">
    <property type="entry name" value="ParB"/>
    <property type="match status" value="1"/>
</dbReference>
<protein>
    <recommendedName>
        <fullName evidence="1">ParB-like N-terminal domain-containing protein</fullName>
    </recommendedName>
</protein>
<dbReference type="GO" id="GO:0007059">
    <property type="term" value="P:chromosome segregation"/>
    <property type="evidence" value="ECO:0007669"/>
    <property type="project" value="TreeGrafter"/>
</dbReference>
<dbReference type="InterPro" id="IPR050336">
    <property type="entry name" value="Chromosome_partition/occlusion"/>
</dbReference>
<evidence type="ECO:0000259" key="1">
    <source>
        <dbReference type="SMART" id="SM00470"/>
    </source>
</evidence>
<proteinExistence type="predicted"/>
<dbReference type="RefSeq" id="WP_109792154.1">
    <property type="nucleotide sequence ID" value="NZ_PHIG01000018.1"/>
</dbReference>
<evidence type="ECO:0000313" key="3">
    <source>
        <dbReference type="EMBL" id="PJK30512.1"/>
    </source>
</evidence>
<evidence type="ECO:0000313" key="5">
    <source>
        <dbReference type="Proteomes" id="UP000229498"/>
    </source>
</evidence>
<dbReference type="Gene3D" id="3.90.1530.10">
    <property type="entry name" value="Conserved hypothetical protein from pyrococcus furiosus pfu- 392566-001, ParB domain"/>
    <property type="match status" value="1"/>
</dbReference>